<accession>A0AAV7QI94</accession>
<proteinExistence type="predicted"/>
<evidence type="ECO:0000256" key="2">
    <source>
        <dbReference type="SAM" id="Phobius"/>
    </source>
</evidence>
<sequence>MYWNGHLLLARTIQRYWAAEYWGNKGPTKFEWVLTLIRMQFGLFIYSFVCFAAKQAETRSNERQQGLDGDRVIVSCNGHEDPAGSGRPETGGVTGGLDEGETGLEAKLGAGIHGSQFR</sequence>
<evidence type="ECO:0000256" key="1">
    <source>
        <dbReference type="SAM" id="MobiDB-lite"/>
    </source>
</evidence>
<keyword evidence="2" id="KW-0812">Transmembrane</keyword>
<protein>
    <submittedName>
        <fullName evidence="3">Uncharacterized protein</fullName>
    </submittedName>
</protein>
<dbReference type="Proteomes" id="UP001066276">
    <property type="component" value="Chromosome 6"/>
</dbReference>
<feature type="region of interest" description="Disordered" evidence="1">
    <location>
        <begin position="76"/>
        <end position="98"/>
    </location>
</feature>
<dbReference type="EMBL" id="JANPWB010000010">
    <property type="protein sequence ID" value="KAJ1138799.1"/>
    <property type="molecule type" value="Genomic_DNA"/>
</dbReference>
<organism evidence="3 4">
    <name type="scientific">Pleurodeles waltl</name>
    <name type="common">Iberian ribbed newt</name>
    <dbReference type="NCBI Taxonomy" id="8319"/>
    <lineage>
        <taxon>Eukaryota</taxon>
        <taxon>Metazoa</taxon>
        <taxon>Chordata</taxon>
        <taxon>Craniata</taxon>
        <taxon>Vertebrata</taxon>
        <taxon>Euteleostomi</taxon>
        <taxon>Amphibia</taxon>
        <taxon>Batrachia</taxon>
        <taxon>Caudata</taxon>
        <taxon>Salamandroidea</taxon>
        <taxon>Salamandridae</taxon>
        <taxon>Pleurodelinae</taxon>
        <taxon>Pleurodeles</taxon>
    </lineage>
</organism>
<keyword evidence="2" id="KW-1133">Transmembrane helix</keyword>
<name>A0AAV7QI94_PLEWA</name>
<reference evidence="3" key="1">
    <citation type="journal article" date="2022" name="bioRxiv">
        <title>Sequencing and chromosome-scale assembly of the giantPleurodeles waltlgenome.</title>
        <authorList>
            <person name="Brown T."/>
            <person name="Elewa A."/>
            <person name="Iarovenko S."/>
            <person name="Subramanian E."/>
            <person name="Araus A.J."/>
            <person name="Petzold A."/>
            <person name="Susuki M."/>
            <person name="Suzuki K.-i.T."/>
            <person name="Hayashi T."/>
            <person name="Toyoda A."/>
            <person name="Oliveira C."/>
            <person name="Osipova E."/>
            <person name="Leigh N.D."/>
            <person name="Simon A."/>
            <person name="Yun M.H."/>
        </authorList>
    </citation>
    <scope>NUCLEOTIDE SEQUENCE</scope>
    <source>
        <strain evidence="3">20211129_DDA</strain>
        <tissue evidence="3">Liver</tissue>
    </source>
</reference>
<evidence type="ECO:0000313" key="3">
    <source>
        <dbReference type="EMBL" id="KAJ1138799.1"/>
    </source>
</evidence>
<comment type="caution">
    <text evidence="3">The sequence shown here is derived from an EMBL/GenBank/DDBJ whole genome shotgun (WGS) entry which is preliminary data.</text>
</comment>
<keyword evidence="4" id="KW-1185">Reference proteome</keyword>
<dbReference type="AlphaFoldDB" id="A0AAV7QI94"/>
<evidence type="ECO:0000313" key="4">
    <source>
        <dbReference type="Proteomes" id="UP001066276"/>
    </source>
</evidence>
<gene>
    <name evidence="3" type="ORF">NDU88_005180</name>
</gene>
<feature type="transmembrane region" description="Helical" evidence="2">
    <location>
        <begin position="32"/>
        <end position="53"/>
    </location>
</feature>
<keyword evidence="2" id="KW-0472">Membrane</keyword>